<dbReference type="RefSeq" id="WP_197003112.1">
    <property type="nucleotide sequence ID" value="NZ_BONS01000001.1"/>
</dbReference>
<proteinExistence type="predicted"/>
<dbReference type="InterPro" id="IPR017937">
    <property type="entry name" value="Thioredoxin_CS"/>
</dbReference>
<keyword evidence="1" id="KW-0472">Membrane</keyword>
<dbReference type="Gene3D" id="3.40.30.10">
    <property type="entry name" value="Glutaredoxin"/>
    <property type="match status" value="1"/>
</dbReference>
<reference evidence="3" key="1">
    <citation type="submission" date="2020-11" db="EMBL/GenBank/DDBJ databases">
        <title>Sequencing the genomes of 1000 actinobacteria strains.</title>
        <authorList>
            <person name="Klenk H.-P."/>
        </authorList>
    </citation>
    <scope>NUCLEOTIDE SEQUENCE</scope>
    <source>
        <strain evidence="3">DSM 45356</strain>
    </source>
</reference>
<sequence>MNNIAWIGFSLSALTSAGSVLLSVALHRKFENLKKSLPVMRPAHQDSAFPKMGSRLPAFTVRAVDGTVVSSAEFETGPALIAFFSAGCGACAEQFPALREAVAAHTYGPAPLAVVDGPTPELRAAYVAELTGFVRVIEGDDAELLRGEFGVKGWPTLVLAHDGVIRAAGVSMRGIAAALGESPMVR</sequence>
<keyword evidence="4" id="KW-1185">Reference proteome</keyword>
<keyword evidence="3" id="KW-0413">Isomerase</keyword>
<protein>
    <submittedName>
        <fullName evidence="3">Thiol-disulfide isomerase/thioredoxin</fullName>
    </submittedName>
</protein>
<organism evidence="3 4">
    <name type="scientific">Longispora fulva</name>
    <dbReference type="NCBI Taxonomy" id="619741"/>
    <lineage>
        <taxon>Bacteria</taxon>
        <taxon>Bacillati</taxon>
        <taxon>Actinomycetota</taxon>
        <taxon>Actinomycetes</taxon>
        <taxon>Micromonosporales</taxon>
        <taxon>Micromonosporaceae</taxon>
        <taxon>Longispora</taxon>
    </lineage>
</organism>
<dbReference type="CDD" id="cd02966">
    <property type="entry name" value="TlpA_like_family"/>
    <property type="match status" value="1"/>
</dbReference>
<feature type="transmembrane region" description="Helical" evidence="1">
    <location>
        <begin position="6"/>
        <end position="26"/>
    </location>
</feature>
<name>A0A8J7GQA1_9ACTN</name>
<keyword evidence="1" id="KW-1133">Transmembrane helix</keyword>
<evidence type="ECO:0000259" key="2">
    <source>
        <dbReference type="PROSITE" id="PS51352"/>
    </source>
</evidence>
<feature type="domain" description="Thioredoxin" evidence="2">
    <location>
        <begin position="50"/>
        <end position="186"/>
    </location>
</feature>
<dbReference type="PROSITE" id="PS51352">
    <property type="entry name" value="THIOREDOXIN_2"/>
    <property type="match status" value="1"/>
</dbReference>
<dbReference type="GO" id="GO:0016853">
    <property type="term" value="F:isomerase activity"/>
    <property type="evidence" value="ECO:0007669"/>
    <property type="project" value="UniProtKB-KW"/>
</dbReference>
<dbReference type="Proteomes" id="UP000622552">
    <property type="component" value="Unassembled WGS sequence"/>
</dbReference>
<accession>A0A8J7GQA1</accession>
<dbReference type="AlphaFoldDB" id="A0A8J7GQA1"/>
<keyword evidence="1" id="KW-0812">Transmembrane</keyword>
<comment type="caution">
    <text evidence="3">The sequence shown here is derived from an EMBL/GenBank/DDBJ whole genome shotgun (WGS) entry which is preliminary data.</text>
</comment>
<dbReference type="PROSITE" id="PS00194">
    <property type="entry name" value="THIOREDOXIN_1"/>
    <property type="match status" value="1"/>
</dbReference>
<dbReference type="InterPro" id="IPR013766">
    <property type="entry name" value="Thioredoxin_domain"/>
</dbReference>
<evidence type="ECO:0000313" key="3">
    <source>
        <dbReference type="EMBL" id="MBG6136078.1"/>
    </source>
</evidence>
<dbReference type="InterPro" id="IPR036249">
    <property type="entry name" value="Thioredoxin-like_sf"/>
</dbReference>
<gene>
    <name evidence="3" type="ORF">IW245_002272</name>
</gene>
<evidence type="ECO:0000313" key="4">
    <source>
        <dbReference type="Proteomes" id="UP000622552"/>
    </source>
</evidence>
<dbReference type="SUPFAM" id="SSF52833">
    <property type="entry name" value="Thioredoxin-like"/>
    <property type="match status" value="1"/>
</dbReference>
<evidence type="ECO:0000256" key="1">
    <source>
        <dbReference type="SAM" id="Phobius"/>
    </source>
</evidence>
<dbReference type="EMBL" id="JADOUF010000001">
    <property type="protein sequence ID" value="MBG6136078.1"/>
    <property type="molecule type" value="Genomic_DNA"/>
</dbReference>